<dbReference type="SUPFAM" id="SSF52777">
    <property type="entry name" value="CoA-dependent acyltransferases"/>
    <property type="match status" value="2"/>
</dbReference>
<dbReference type="Gene3D" id="3.30.559.30">
    <property type="entry name" value="Nonribosomal peptide synthetase, condensation domain"/>
    <property type="match status" value="1"/>
</dbReference>
<gene>
    <name evidence="1" type="ORF">MVEN_00968800</name>
</gene>
<dbReference type="PANTHER" id="PTHR28037:SF1">
    <property type="entry name" value="ALCOHOL O-ACETYLTRANSFERASE 1-RELATED"/>
    <property type="match status" value="1"/>
</dbReference>
<evidence type="ECO:0000313" key="2">
    <source>
        <dbReference type="Proteomes" id="UP000620124"/>
    </source>
</evidence>
<dbReference type="EMBL" id="JACAZI010000007">
    <property type="protein sequence ID" value="KAF7356364.1"/>
    <property type="molecule type" value="Genomic_DNA"/>
</dbReference>
<dbReference type="InterPro" id="IPR023213">
    <property type="entry name" value="CAT-like_dom_sf"/>
</dbReference>
<sequence length="491" mass="53999">MWLSIRKRRDQMAADSYLRPIGLLERFHTTRNFLGFDSCVVASGKYATQDSLPLTKDVLFPALREVIKAHPSLCVRLKNESCSNAAFTRLHNIDLSHIVEFRDDDSLETALESQLAQGFDMDADLPLWRIQVLGDNTVILGIHHVIGDGLSTIAFHASLLRALRNVPIGDASPLVQIPDTITLLPPVEAATNVRPSLSTIFDEVYKLFAPKYLTSDRSAWSGNPVPSVSGGLRTHVRLLAIPAPDVTAFCTICRTHRTTLTSAFYALIVALLSRMLADDSHYKSISSTVAISLRGTAGMSGDAICDYVSAHRTYPPANANFNWTTAARYATKLRKQKRKARESIGMLRFLFGNYVPYMRGHLGKKRASGFVLSNLGRFDARTVEGTWNIVNAVFAQCDVMVGAAFKMNVATLWLVTQLAPLSLPLSAQKKFAVKVSGALYTNGSEAARNEFIWLQEPACVGFPNVTQDVQTVLAYIFRKAAVYAVRAGSIA</sequence>
<dbReference type="InterPro" id="IPR052058">
    <property type="entry name" value="Alcohol_O-acetyltransferase"/>
</dbReference>
<name>A0A8H7CZH5_9AGAR</name>
<protein>
    <recommendedName>
        <fullName evidence="3">Condensation domain-containing protein</fullName>
    </recommendedName>
</protein>
<dbReference type="Gene3D" id="3.30.559.10">
    <property type="entry name" value="Chloramphenicol acetyltransferase-like domain"/>
    <property type="match status" value="1"/>
</dbReference>
<dbReference type="OrthoDB" id="2150604at2759"/>
<reference evidence="1" key="1">
    <citation type="submission" date="2020-05" db="EMBL/GenBank/DDBJ databases">
        <title>Mycena genomes resolve the evolution of fungal bioluminescence.</title>
        <authorList>
            <person name="Tsai I.J."/>
        </authorList>
    </citation>
    <scope>NUCLEOTIDE SEQUENCE</scope>
    <source>
        <strain evidence="1">CCC161011</strain>
    </source>
</reference>
<accession>A0A8H7CZH5</accession>
<dbReference type="Proteomes" id="UP000620124">
    <property type="component" value="Unassembled WGS sequence"/>
</dbReference>
<dbReference type="InterPro" id="IPR010828">
    <property type="entry name" value="Atf2/Sli1-like"/>
</dbReference>
<comment type="caution">
    <text evidence="1">The sequence shown here is derived from an EMBL/GenBank/DDBJ whole genome shotgun (WGS) entry which is preliminary data.</text>
</comment>
<proteinExistence type="predicted"/>
<evidence type="ECO:0008006" key="3">
    <source>
        <dbReference type="Google" id="ProtNLM"/>
    </source>
</evidence>
<dbReference type="AlphaFoldDB" id="A0A8H7CZH5"/>
<evidence type="ECO:0000313" key="1">
    <source>
        <dbReference type="EMBL" id="KAF7356364.1"/>
    </source>
</evidence>
<dbReference type="PANTHER" id="PTHR28037">
    <property type="entry name" value="ALCOHOL O-ACETYLTRANSFERASE 1-RELATED"/>
    <property type="match status" value="1"/>
</dbReference>
<keyword evidence="2" id="KW-1185">Reference proteome</keyword>
<organism evidence="1 2">
    <name type="scientific">Mycena venus</name>
    <dbReference type="NCBI Taxonomy" id="2733690"/>
    <lineage>
        <taxon>Eukaryota</taxon>
        <taxon>Fungi</taxon>
        <taxon>Dikarya</taxon>
        <taxon>Basidiomycota</taxon>
        <taxon>Agaricomycotina</taxon>
        <taxon>Agaricomycetes</taxon>
        <taxon>Agaricomycetidae</taxon>
        <taxon>Agaricales</taxon>
        <taxon>Marasmiineae</taxon>
        <taxon>Mycenaceae</taxon>
        <taxon>Mycena</taxon>
    </lineage>
</organism>
<dbReference type="GO" id="GO:0008080">
    <property type="term" value="F:N-acetyltransferase activity"/>
    <property type="evidence" value="ECO:0007669"/>
    <property type="project" value="TreeGrafter"/>
</dbReference>
<dbReference type="Pfam" id="PF07247">
    <property type="entry name" value="AATase"/>
    <property type="match status" value="1"/>
</dbReference>